<dbReference type="OMA" id="FEPMSCD"/>
<evidence type="ECO:0000313" key="2">
    <source>
        <dbReference type="EMBL" id="EQC36501.1"/>
    </source>
</evidence>
<dbReference type="eggNOG" id="ENOG502SDIU">
    <property type="taxonomic scope" value="Eukaryota"/>
</dbReference>
<protein>
    <submittedName>
        <fullName evidence="2">Uncharacterized protein</fullName>
    </submittedName>
</protein>
<evidence type="ECO:0000313" key="3">
    <source>
        <dbReference type="Proteomes" id="UP000030762"/>
    </source>
</evidence>
<proteinExistence type="predicted"/>
<feature type="region of interest" description="Disordered" evidence="1">
    <location>
        <begin position="358"/>
        <end position="401"/>
    </location>
</feature>
<dbReference type="EMBL" id="JH767147">
    <property type="protein sequence ID" value="EQC36501.1"/>
    <property type="molecule type" value="Genomic_DNA"/>
</dbReference>
<feature type="region of interest" description="Disordered" evidence="1">
    <location>
        <begin position="1"/>
        <end position="20"/>
    </location>
</feature>
<dbReference type="InParanoid" id="T0QP63"/>
<dbReference type="AlphaFoldDB" id="T0QP63"/>
<organism evidence="2 3">
    <name type="scientific">Saprolegnia diclina (strain VS20)</name>
    <dbReference type="NCBI Taxonomy" id="1156394"/>
    <lineage>
        <taxon>Eukaryota</taxon>
        <taxon>Sar</taxon>
        <taxon>Stramenopiles</taxon>
        <taxon>Oomycota</taxon>
        <taxon>Saprolegniomycetes</taxon>
        <taxon>Saprolegniales</taxon>
        <taxon>Saprolegniaceae</taxon>
        <taxon>Saprolegnia</taxon>
    </lineage>
</organism>
<dbReference type="RefSeq" id="XP_008609922.1">
    <property type="nucleotide sequence ID" value="XM_008611700.1"/>
</dbReference>
<dbReference type="VEuPathDB" id="FungiDB:SDRG_05953"/>
<gene>
    <name evidence="2" type="ORF">SDRG_05953</name>
</gene>
<sequence length="401" mass="44127">MKRELDRPDEAPPAKRAKDGSRRIHFADVSVVLFDEALPVVSRFGGYRVPTSPTQHARHETKERDVRALDEATSLAHVHATELRETIRHVGLGIDPVCGCDDVTALQAQLDLLQDARLEATIAFGDVDGSEDDSASGSRFFQGKELLSGHIGSGYVFGHRFVTLDQYIMTMEDIEIASFLKSHDRPVPAFKLPTKAEKKAKVDPTQLTAMHFMNQGKPLDALALDELQLECTIRGMFDLASRKRVKKKLLVQKLRPIFEDEYHMRMAEQRQRTAMEDAALEILEAASTAKMRACLHRALVKRLASPMHDESDVTPASLSALFKLVVAQHLDGLHCSCPVPLAVPEAVPVMAKDDVAMAEEAATEPEPCPLEATTPERPETTNQACVSAPVDEVPVASTVEA</sequence>
<keyword evidence="3" id="KW-1185">Reference proteome</keyword>
<reference evidence="2 3" key="1">
    <citation type="submission" date="2012-04" db="EMBL/GenBank/DDBJ databases">
        <title>The Genome Sequence of Saprolegnia declina VS20.</title>
        <authorList>
            <consortium name="The Broad Institute Genome Sequencing Platform"/>
            <person name="Russ C."/>
            <person name="Nusbaum C."/>
            <person name="Tyler B."/>
            <person name="van West P."/>
            <person name="Dieguez-Uribeondo J."/>
            <person name="de Bruijn I."/>
            <person name="Tripathy S."/>
            <person name="Jiang R."/>
            <person name="Young S.K."/>
            <person name="Zeng Q."/>
            <person name="Gargeya S."/>
            <person name="Fitzgerald M."/>
            <person name="Haas B."/>
            <person name="Abouelleil A."/>
            <person name="Alvarado L."/>
            <person name="Arachchi H.M."/>
            <person name="Berlin A."/>
            <person name="Chapman S.B."/>
            <person name="Goldberg J."/>
            <person name="Griggs A."/>
            <person name="Gujja S."/>
            <person name="Hansen M."/>
            <person name="Howarth C."/>
            <person name="Imamovic A."/>
            <person name="Larimer J."/>
            <person name="McCowen C."/>
            <person name="Montmayeur A."/>
            <person name="Murphy C."/>
            <person name="Neiman D."/>
            <person name="Pearson M."/>
            <person name="Priest M."/>
            <person name="Roberts A."/>
            <person name="Saif S."/>
            <person name="Shea T."/>
            <person name="Sisk P."/>
            <person name="Sykes S."/>
            <person name="Wortman J."/>
            <person name="Nusbaum C."/>
            <person name="Birren B."/>
        </authorList>
    </citation>
    <scope>NUCLEOTIDE SEQUENCE [LARGE SCALE GENOMIC DNA]</scope>
    <source>
        <strain evidence="2 3">VS20</strain>
    </source>
</reference>
<dbReference type="GeneID" id="19946680"/>
<accession>T0QP63</accession>
<dbReference type="OrthoDB" id="73300at2759"/>
<name>T0QP63_SAPDV</name>
<dbReference type="Proteomes" id="UP000030762">
    <property type="component" value="Unassembled WGS sequence"/>
</dbReference>
<evidence type="ECO:0000256" key="1">
    <source>
        <dbReference type="SAM" id="MobiDB-lite"/>
    </source>
</evidence>